<feature type="compositionally biased region" description="Basic and acidic residues" evidence="4">
    <location>
        <begin position="244"/>
        <end position="256"/>
    </location>
</feature>
<evidence type="ECO:0000313" key="7">
    <source>
        <dbReference type="EMBL" id="KAG0593068.1"/>
    </source>
</evidence>
<dbReference type="InterPro" id="IPR029190">
    <property type="entry name" value="Rrp14/SURF6_C"/>
</dbReference>
<reference evidence="7" key="1">
    <citation type="submission" date="2020-06" db="EMBL/GenBank/DDBJ databases">
        <title>WGS assembly of Ceratodon purpureus strain R40.</title>
        <authorList>
            <person name="Carey S.B."/>
            <person name="Jenkins J."/>
            <person name="Shu S."/>
            <person name="Lovell J.T."/>
            <person name="Sreedasyam A."/>
            <person name="Maumus F."/>
            <person name="Tiley G.P."/>
            <person name="Fernandez-Pozo N."/>
            <person name="Barry K."/>
            <person name="Chen C."/>
            <person name="Wang M."/>
            <person name="Lipzen A."/>
            <person name="Daum C."/>
            <person name="Saski C.A."/>
            <person name="Payton A.C."/>
            <person name="Mcbreen J.C."/>
            <person name="Conrad R.E."/>
            <person name="Kollar L.M."/>
            <person name="Olsson S."/>
            <person name="Huttunen S."/>
            <person name="Landis J.B."/>
            <person name="Wickett N.J."/>
            <person name="Johnson M.G."/>
            <person name="Rensing S.A."/>
            <person name="Grimwood J."/>
            <person name="Schmutz J."/>
            <person name="Mcdaniel S.F."/>
        </authorList>
    </citation>
    <scope>NUCLEOTIDE SEQUENCE</scope>
    <source>
        <strain evidence="7">R40</strain>
    </source>
</reference>
<feature type="region of interest" description="Disordered" evidence="4">
    <location>
        <begin position="140"/>
        <end position="355"/>
    </location>
</feature>
<gene>
    <name evidence="7" type="ORF">KC19_1G303200</name>
</gene>
<dbReference type="GO" id="GO:0003677">
    <property type="term" value="F:DNA binding"/>
    <property type="evidence" value="ECO:0007669"/>
    <property type="project" value="TreeGrafter"/>
</dbReference>
<organism evidence="7 8">
    <name type="scientific">Ceratodon purpureus</name>
    <name type="common">Fire moss</name>
    <name type="synonym">Dicranum purpureum</name>
    <dbReference type="NCBI Taxonomy" id="3225"/>
    <lineage>
        <taxon>Eukaryota</taxon>
        <taxon>Viridiplantae</taxon>
        <taxon>Streptophyta</taxon>
        <taxon>Embryophyta</taxon>
        <taxon>Bryophyta</taxon>
        <taxon>Bryophytina</taxon>
        <taxon>Bryopsida</taxon>
        <taxon>Dicranidae</taxon>
        <taxon>Pseudoditrichales</taxon>
        <taxon>Ditrichaceae</taxon>
        <taxon>Ceratodon</taxon>
    </lineage>
</organism>
<dbReference type="GO" id="GO:0005730">
    <property type="term" value="C:nucleolus"/>
    <property type="evidence" value="ECO:0007669"/>
    <property type="project" value="TreeGrafter"/>
</dbReference>
<evidence type="ECO:0000259" key="6">
    <source>
        <dbReference type="Pfam" id="PF15459"/>
    </source>
</evidence>
<evidence type="ECO:0000259" key="5">
    <source>
        <dbReference type="Pfam" id="PF04935"/>
    </source>
</evidence>
<sequence>MAMAMAMDFSMDASSAHDAALQDAIHQHAVFFDRLVEMIPANIYVAKENPTDQWVHGMSKKARAESKRKTKLNLKKAKRARLDPENARTTLEVIQQQEKTKDTPTGSSVAAGGGADKPRTVTYEELRDRLHKRIEMLRAKRHADQAASTAKVAKEWQNQKKNDSLKRNRKSKALDPDASTDGETTAPAAKRPKLDAKQAPSGIVEDGLEFGRVKMGIGADLGHSKKKKPSKEKLLEQAKTLQEQMHDPEKGQEVASKHAWSAAVSRAAGEKVLDDPKLLKKSIKREEGIRNKSAKKWQERKEMEKKGQQKKQDTRKEHIQQRATEKKERSIAKREKKLARPGFEGRKQGFINKGA</sequence>
<dbReference type="GO" id="GO:0003723">
    <property type="term" value="F:RNA binding"/>
    <property type="evidence" value="ECO:0007669"/>
    <property type="project" value="TreeGrafter"/>
</dbReference>
<proteinExistence type="inferred from homology"/>
<feature type="domain" description="Ribosomal RNA-processing protein 14/surfeit locus protein 6 C-terminal" evidence="5">
    <location>
        <begin position="147"/>
        <end position="330"/>
    </location>
</feature>
<feature type="compositionally biased region" description="Basic and acidic residues" evidence="4">
    <location>
        <begin position="152"/>
        <end position="166"/>
    </location>
</feature>
<comment type="caution">
    <text evidence="7">The sequence shown here is derived from an EMBL/GenBank/DDBJ whole genome shotgun (WGS) entry which is preliminary data.</text>
</comment>
<evidence type="ECO:0000256" key="1">
    <source>
        <dbReference type="ARBA" id="ARBA00004123"/>
    </source>
</evidence>
<comment type="similarity">
    <text evidence="2">Belongs to the SURF6 family.</text>
</comment>
<dbReference type="AlphaFoldDB" id="A0A8T0JDZ7"/>
<feature type="domain" description="Ribosomal RNA-processing protein 14 N-terminal" evidence="6">
    <location>
        <begin position="25"/>
        <end position="85"/>
    </location>
</feature>
<evidence type="ECO:0008006" key="9">
    <source>
        <dbReference type="Google" id="ProtNLM"/>
    </source>
</evidence>
<comment type="subcellular location">
    <subcellularLocation>
        <location evidence="1">Nucleus</location>
    </subcellularLocation>
</comment>
<dbReference type="GO" id="GO:0042274">
    <property type="term" value="P:ribosomal small subunit biogenesis"/>
    <property type="evidence" value="ECO:0007669"/>
    <property type="project" value="TreeGrafter"/>
</dbReference>
<dbReference type="Pfam" id="PF04935">
    <property type="entry name" value="SURF6"/>
    <property type="match status" value="1"/>
</dbReference>
<dbReference type="Pfam" id="PF15459">
    <property type="entry name" value="RRP14"/>
    <property type="match status" value="1"/>
</dbReference>
<dbReference type="Proteomes" id="UP000822688">
    <property type="component" value="Chromosome 1"/>
</dbReference>
<feature type="compositionally biased region" description="Polar residues" evidence="4">
    <location>
        <begin position="94"/>
        <end position="108"/>
    </location>
</feature>
<protein>
    <recommendedName>
        <fullName evidence="9">Ribosomal RNA-processing protein 14/surfeit locus protein 6 C-terminal domain-containing protein</fullName>
    </recommendedName>
</protein>
<feature type="region of interest" description="Disordered" evidence="4">
    <location>
        <begin position="94"/>
        <end position="121"/>
    </location>
</feature>
<accession>A0A8T0JDZ7</accession>
<dbReference type="InterPro" id="IPR007019">
    <property type="entry name" value="SURF6"/>
</dbReference>
<name>A0A8T0JDZ7_CERPU</name>
<feature type="compositionally biased region" description="Basic and acidic residues" evidence="4">
    <location>
        <begin position="268"/>
        <end position="333"/>
    </location>
</feature>
<evidence type="ECO:0000256" key="4">
    <source>
        <dbReference type="SAM" id="MobiDB-lite"/>
    </source>
</evidence>
<dbReference type="PANTHER" id="PTHR14369">
    <property type="entry name" value="SURFEIT LOCUS PROTEIN 6"/>
    <property type="match status" value="1"/>
</dbReference>
<dbReference type="GO" id="GO:0042273">
    <property type="term" value="P:ribosomal large subunit biogenesis"/>
    <property type="evidence" value="ECO:0007669"/>
    <property type="project" value="TreeGrafter"/>
</dbReference>
<evidence type="ECO:0000313" key="8">
    <source>
        <dbReference type="Proteomes" id="UP000822688"/>
    </source>
</evidence>
<keyword evidence="3" id="KW-0539">Nucleus</keyword>
<dbReference type="OrthoDB" id="444809at2759"/>
<dbReference type="EMBL" id="CM026421">
    <property type="protein sequence ID" value="KAG0593068.1"/>
    <property type="molecule type" value="Genomic_DNA"/>
</dbReference>
<evidence type="ECO:0000256" key="2">
    <source>
        <dbReference type="ARBA" id="ARBA00005904"/>
    </source>
</evidence>
<keyword evidence="8" id="KW-1185">Reference proteome</keyword>
<dbReference type="PANTHER" id="PTHR14369:SF0">
    <property type="entry name" value="SURFEIT LOCUS PROTEIN 6"/>
    <property type="match status" value="1"/>
</dbReference>
<evidence type="ECO:0000256" key="3">
    <source>
        <dbReference type="ARBA" id="ARBA00023242"/>
    </source>
</evidence>
<dbReference type="InterPro" id="IPR029188">
    <property type="entry name" value="Rrp14_N"/>
</dbReference>